<evidence type="ECO:0000259" key="1">
    <source>
        <dbReference type="Pfam" id="PF13403"/>
    </source>
</evidence>
<sequence>MTRSATTTWDDDCAFDTALAGATSGRMLDNGAASGIVAGTRIATAMGWRPVEAIAAGDMVMTFDSGLRPVADVKRTQLWLGHGRCPDHRKPLAVPVGALGNKTPMLLLPEQNMMVESDMAEAIYGDPFAVIPASALEGYRGIDRITPHRPIDVIVLEFEEEEIVYANGSGMVHCGSVNSHRLEALFDDDAGPNYETLSLEMARSIVAGLIDEDLTAHAYAAE</sequence>
<accession>A0ABN4X8S7</accession>
<reference evidence="2 3" key="1">
    <citation type="submission" date="2017-01" db="EMBL/GenBank/DDBJ databases">
        <title>The complete genome sequence of a sulfur-oxidizing marine bacterium Thioclava sp. 25B10_4T.</title>
        <authorList>
            <person name="Liu Y."/>
            <person name="Lai Q."/>
            <person name="Shao Z."/>
        </authorList>
    </citation>
    <scope>NUCLEOTIDE SEQUENCE [LARGE SCALE GENOMIC DNA]</scope>
    <source>
        <strain evidence="2 3">25B10_4</strain>
    </source>
</reference>
<protein>
    <recommendedName>
        <fullName evidence="1">Hedgehog/Intein (Hint) domain-containing protein</fullName>
    </recommendedName>
</protein>
<proteinExistence type="predicted"/>
<dbReference type="Pfam" id="PF13403">
    <property type="entry name" value="Hint_2"/>
    <property type="match status" value="1"/>
</dbReference>
<dbReference type="EMBL" id="CP019437">
    <property type="protein sequence ID" value="AQS46469.1"/>
    <property type="molecule type" value="Genomic_DNA"/>
</dbReference>
<name>A0ABN4X8S7_9RHOB</name>
<keyword evidence="3" id="KW-1185">Reference proteome</keyword>
<organism evidence="2 3">
    <name type="scientific">Thioclava nitratireducens</name>
    <dbReference type="NCBI Taxonomy" id="1915078"/>
    <lineage>
        <taxon>Bacteria</taxon>
        <taxon>Pseudomonadati</taxon>
        <taxon>Pseudomonadota</taxon>
        <taxon>Alphaproteobacteria</taxon>
        <taxon>Rhodobacterales</taxon>
        <taxon>Paracoccaceae</taxon>
        <taxon>Thioclava</taxon>
    </lineage>
</organism>
<dbReference type="InterPro" id="IPR036844">
    <property type="entry name" value="Hint_dom_sf"/>
</dbReference>
<dbReference type="Proteomes" id="UP000185622">
    <property type="component" value="Chromosome"/>
</dbReference>
<evidence type="ECO:0000313" key="2">
    <source>
        <dbReference type="EMBL" id="AQS46469.1"/>
    </source>
</evidence>
<dbReference type="InterPro" id="IPR028992">
    <property type="entry name" value="Hedgehog/Intein_dom"/>
</dbReference>
<dbReference type="RefSeq" id="WP_075775367.1">
    <property type="nucleotide sequence ID" value="NZ_CP019437.1"/>
</dbReference>
<dbReference type="SUPFAM" id="SSF51294">
    <property type="entry name" value="Hedgehog/intein (Hint) domain"/>
    <property type="match status" value="1"/>
</dbReference>
<evidence type="ECO:0000313" key="3">
    <source>
        <dbReference type="Proteomes" id="UP000185622"/>
    </source>
</evidence>
<feature type="domain" description="Hedgehog/Intein (Hint)" evidence="1">
    <location>
        <begin position="37"/>
        <end position="168"/>
    </location>
</feature>
<gene>
    <name evidence="2" type="ORF">BMG03_00655</name>
</gene>